<sequence>MQRPTVGRHHRRAATTAAPGSGGKRVQYFTTRVLARTTNTVVETGLPGRRGCRIQVVSRPSTDVRAAGTRVSAVARPSGAPVSAAKDTGGEGHGGGEGGGGGGRDDSALRNMGPWCSPRIRNTWIAQPERLGFTVHRVYYSDCNYYGNTFAERVRCIATGWRGRGVPRNNVIAARDGPVRIFNGQQRFRRETFDAGTPLLRRIFVIVLGNGRFLKIKRQSNSAIFTVETDSKSTR</sequence>
<feature type="compositionally biased region" description="Basic residues" evidence="1">
    <location>
        <begin position="1"/>
        <end position="13"/>
    </location>
</feature>
<feature type="compositionally biased region" description="Gly residues" evidence="1">
    <location>
        <begin position="91"/>
        <end position="102"/>
    </location>
</feature>
<evidence type="ECO:0000256" key="1">
    <source>
        <dbReference type="SAM" id="MobiDB-lite"/>
    </source>
</evidence>
<reference evidence="2 3" key="1">
    <citation type="submission" date="2019-08" db="EMBL/GenBank/DDBJ databases">
        <authorList>
            <person name="Alioto T."/>
            <person name="Alioto T."/>
            <person name="Gomez Garrido J."/>
        </authorList>
    </citation>
    <scope>NUCLEOTIDE SEQUENCE [LARGE SCALE GENOMIC DNA]</scope>
</reference>
<accession>A0A5E4NPF3</accession>
<evidence type="ECO:0000313" key="2">
    <source>
        <dbReference type="EMBL" id="VVC43296.1"/>
    </source>
</evidence>
<evidence type="ECO:0000313" key="3">
    <source>
        <dbReference type="Proteomes" id="UP000325440"/>
    </source>
</evidence>
<gene>
    <name evidence="2" type="ORF">CINCED_3A018323</name>
</gene>
<dbReference type="EMBL" id="CABPRJ010002368">
    <property type="protein sequence ID" value="VVC43296.1"/>
    <property type="molecule type" value="Genomic_DNA"/>
</dbReference>
<dbReference type="AlphaFoldDB" id="A0A5E4NPF3"/>
<protein>
    <submittedName>
        <fullName evidence="2">Uncharacterized protein</fullName>
    </submittedName>
</protein>
<feature type="region of interest" description="Disordered" evidence="1">
    <location>
        <begin position="1"/>
        <end position="24"/>
    </location>
</feature>
<name>A0A5E4NPF3_9HEMI</name>
<proteinExistence type="predicted"/>
<dbReference type="Proteomes" id="UP000325440">
    <property type="component" value="Unassembled WGS sequence"/>
</dbReference>
<organism evidence="2 3">
    <name type="scientific">Cinara cedri</name>
    <dbReference type="NCBI Taxonomy" id="506608"/>
    <lineage>
        <taxon>Eukaryota</taxon>
        <taxon>Metazoa</taxon>
        <taxon>Ecdysozoa</taxon>
        <taxon>Arthropoda</taxon>
        <taxon>Hexapoda</taxon>
        <taxon>Insecta</taxon>
        <taxon>Pterygota</taxon>
        <taxon>Neoptera</taxon>
        <taxon>Paraneoptera</taxon>
        <taxon>Hemiptera</taxon>
        <taxon>Sternorrhyncha</taxon>
        <taxon>Aphidomorpha</taxon>
        <taxon>Aphidoidea</taxon>
        <taxon>Aphididae</taxon>
        <taxon>Lachninae</taxon>
        <taxon>Cinara</taxon>
    </lineage>
</organism>
<feature type="region of interest" description="Disordered" evidence="1">
    <location>
        <begin position="67"/>
        <end position="110"/>
    </location>
</feature>
<keyword evidence="3" id="KW-1185">Reference proteome</keyword>